<keyword evidence="3" id="KW-1133">Transmembrane helix</keyword>
<feature type="domain" description="K+ potassium transporter integral membrane" evidence="4">
    <location>
        <begin position="223"/>
        <end position="299"/>
    </location>
</feature>
<feature type="domain" description="K+ potassium transporter integral membrane" evidence="4">
    <location>
        <begin position="69"/>
        <end position="202"/>
    </location>
</feature>
<comment type="subcellular location">
    <subcellularLocation>
        <location evidence="1">Cell membrane</location>
        <topology evidence="1">Multi-pass membrane protein</topology>
    </subcellularLocation>
</comment>
<keyword evidence="3" id="KW-0812">Transmembrane</keyword>
<reference evidence="5 6" key="1">
    <citation type="journal article" date="2024" name="G3 (Bethesda)">
        <title>Genome assembly of Hibiscus sabdariffa L. provides insights into metabolisms of medicinal natural products.</title>
        <authorList>
            <person name="Kim T."/>
        </authorList>
    </citation>
    <scope>NUCLEOTIDE SEQUENCE [LARGE SCALE GENOMIC DNA]</scope>
    <source>
        <strain evidence="5">TK-2024</strain>
        <tissue evidence="5">Old leaves</tissue>
    </source>
</reference>
<evidence type="ECO:0000259" key="4">
    <source>
        <dbReference type="Pfam" id="PF02705"/>
    </source>
</evidence>
<feature type="transmembrane region" description="Helical" evidence="3">
    <location>
        <begin position="224"/>
        <end position="242"/>
    </location>
</feature>
<dbReference type="Pfam" id="PF02705">
    <property type="entry name" value="K_trans"/>
    <property type="match status" value="2"/>
</dbReference>
<evidence type="ECO:0000256" key="2">
    <source>
        <dbReference type="ARBA" id="ARBA00008440"/>
    </source>
</evidence>
<dbReference type="PANTHER" id="PTHR30540">
    <property type="entry name" value="OSMOTIC STRESS POTASSIUM TRANSPORTER"/>
    <property type="match status" value="1"/>
</dbReference>
<feature type="transmembrane region" description="Helical" evidence="3">
    <location>
        <begin position="98"/>
        <end position="117"/>
    </location>
</feature>
<accession>A0ABR1ZAD3</accession>
<dbReference type="InterPro" id="IPR053951">
    <property type="entry name" value="K_trans_N"/>
</dbReference>
<feature type="transmembrane region" description="Helical" evidence="3">
    <location>
        <begin position="146"/>
        <end position="164"/>
    </location>
</feature>
<comment type="caution">
    <text evidence="5">The sequence shown here is derived from an EMBL/GenBank/DDBJ whole genome shotgun (WGS) entry which is preliminary data.</text>
</comment>
<gene>
    <name evidence="5" type="ORF">V6N12_005734</name>
</gene>
<feature type="transmembrane region" description="Helical" evidence="3">
    <location>
        <begin position="170"/>
        <end position="186"/>
    </location>
</feature>
<dbReference type="InterPro" id="IPR003855">
    <property type="entry name" value="K+_transporter"/>
</dbReference>
<proteinExistence type="inferred from homology"/>
<dbReference type="Proteomes" id="UP001472677">
    <property type="component" value="Unassembled WGS sequence"/>
</dbReference>
<name>A0ABR1ZAD3_9ROSI</name>
<dbReference type="EMBL" id="JBBPBM010002538">
    <property type="protein sequence ID" value="KAK8477047.1"/>
    <property type="molecule type" value="Genomic_DNA"/>
</dbReference>
<evidence type="ECO:0000313" key="5">
    <source>
        <dbReference type="EMBL" id="KAK8477047.1"/>
    </source>
</evidence>
<evidence type="ECO:0000313" key="6">
    <source>
        <dbReference type="Proteomes" id="UP001472677"/>
    </source>
</evidence>
<protein>
    <recommendedName>
        <fullName evidence="4">K+ potassium transporter integral membrane domain-containing protein</fullName>
    </recommendedName>
</protein>
<keyword evidence="3" id="KW-0472">Membrane</keyword>
<dbReference type="PANTHER" id="PTHR30540:SF99">
    <property type="entry name" value="POTASSIUM TRANSPORTER"/>
    <property type="match status" value="1"/>
</dbReference>
<comment type="similarity">
    <text evidence="2">Belongs to the HAK/KUP transporter (TC 2.A.72.3) family.</text>
</comment>
<sequence length="358" mass="39216">MAMSSTTAEEESHIRVDLPMSGDKHDGNILSRLGELFGSKELISIKAAPHNGGHGSGSKDTEWWVVLNLAFQSIGVVYGDIGTSPLYVSNGIKHRDDVLGVLSLVFYTLTLLSSAQIPRRSLHLHRRLPQTLNLVRRPSSPSPCPFLLLVTMLGTFMVIGDSILAPSISGMIAGIAVVTLVFLFNFQRFGTSKVGYTFAPILSTTGGKTLFADVGNFSVRSIQIMAAVIAIQAMISGTFSIVQRSLSLGCFPRVKVVHTSADHKGQVYIPEVNYFLMLACVAVTFGFKTTEKIGNAYDVLEEAFEETLITRLKELIQEETELQIQLVFANLKVAEKGSETELQMQLVSANLKRLLRRH</sequence>
<evidence type="ECO:0000256" key="1">
    <source>
        <dbReference type="ARBA" id="ARBA00004651"/>
    </source>
</evidence>
<evidence type="ECO:0000256" key="3">
    <source>
        <dbReference type="SAM" id="Phobius"/>
    </source>
</evidence>
<keyword evidence="6" id="KW-1185">Reference proteome</keyword>
<organism evidence="5 6">
    <name type="scientific">Hibiscus sabdariffa</name>
    <name type="common">roselle</name>
    <dbReference type="NCBI Taxonomy" id="183260"/>
    <lineage>
        <taxon>Eukaryota</taxon>
        <taxon>Viridiplantae</taxon>
        <taxon>Streptophyta</taxon>
        <taxon>Embryophyta</taxon>
        <taxon>Tracheophyta</taxon>
        <taxon>Spermatophyta</taxon>
        <taxon>Magnoliopsida</taxon>
        <taxon>eudicotyledons</taxon>
        <taxon>Gunneridae</taxon>
        <taxon>Pentapetalae</taxon>
        <taxon>rosids</taxon>
        <taxon>malvids</taxon>
        <taxon>Malvales</taxon>
        <taxon>Malvaceae</taxon>
        <taxon>Malvoideae</taxon>
        <taxon>Hibiscus</taxon>
    </lineage>
</organism>